<keyword evidence="2" id="KW-1185">Reference proteome</keyword>
<dbReference type="EMBL" id="STGJ01000014">
    <property type="protein sequence ID" value="TIC80312.1"/>
    <property type="molecule type" value="Genomic_DNA"/>
</dbReference>
<gene>
    <name evidence="1" type="ORF">E5K04_12465</name>
</gene>
<evidence type="ECO:0000313" key="2">
    <source>
        <dbReference type="Proteomes" id="UP000308891"/>
    </source>
</evidence>
<comment type="caution">
    <text evidence="1">The sequence shown here is derived from an EMBL/GenBank/DDBJ whole genome shotgun (WGS) entry which is preliminary data.</text>
</comment>
<dbReference type="Proteomes" id="UP000308891">
    <property type="component" value="Unassembled WGS sequence"/>
</dbReference>
<sequence length="161" mass="18434">MTIQSCELLLYRGSKARMQELPLEMYFSLNGARPDFYISRTSLRRGYCGSWEIHDGKLYLIGFDAVLKDGASFAMENLFHGCSERVFAEWFTGVLHVSQGARVGGDRYKPIFESSFELNLESGIVVKTTERNDSLYGKAHYYSDSEVLNDLNYVMKVLRIK</sequence>
<organism evidence="1 2">
    <name type="scientific">Crenobacter intestini</name>
    <dbReference type="NCBI Taxonomy" id="2563443"/>
    <lineage>
        <taxon>Bacteria</taxon>
        <taxon>Pseudomonadati</taxon>
        <taxon>Pseudomonadota</taxon>
        <taxon>Betaproteobacteria</taxon>
        <taxon>Neisseriales</taxon>
        <taxon>Neisseriaceae</taxon>
        <taxon>Crenobacter</taxon>
    </lineage>
</organism>
<dbReference type="OrthoDB" id="1438245at2"/>
<protein>
    <submittedName>
        <fullName evidence="1">Uncharacterized protein</fullName>
    </submittedName>
</protein>
<accession>A0A4T0UNI9</accession>
<proteinExistence type="predicted"/>
<name>A0A4T0UNI9_9NEIS</name>
<reference evidence="1 2" key="1">
    <citation type="submission" date="2019-04" db="EMBL/GenBank/DDBJ databases">
        <title>Crenobacter sp. nov.</title>
        <authorList>
            <person name="Shi S."/>
        </authorList>
    </citation>
    <scope>NUCLEOTIDE SEQUENCE [LARGE SCALE GENOMIC DNA]</scope>
    <source>
        <strain evidence="1 2">GY 70310</strain>
    </source>
</reference>
<dbReference type="RefSeq" id="WP_136554583.1">
    <property type="nucleotide sequence ID" value="NZ_STGJ01000014.1"/>
</dbReference>
<evidence type="ECO:0000313" key="1">
    <source>
        <dbReference type="EMBL" id="TIC80312.1"/>
    </source>
</evidence>
<dbReference type="AlphaFoldDB" id="A0A4T0UNI9"/>